<dbReference type="InterPro" id="IPR013783">
    <property type="entry name" value="Ig-like_fold"/>
</dbReference>
<accession>A0ABQ3B397</accession>
<dbReference type="CDD" id="cd02856">
    <property type="entry name" value="E_set_GDE_Isoamylase_N"/>
    <property type="match status" value="1"/>
</dbReference>
<dbReference type="Proteomes" id="UP000619761">
    <property type="component" value="Unassembled WGS sequence"/>
</dbReference>
<dbReference type="Pfam" id="PF00128">
    <property type="entry name" value="Alpha-amylase"/>
    <property type="match status" value="1"/>
</dbReference>
<name>A0ABQ3B397_9GAMM</name>
<gene>
    <name evidence="5" type="ORF">GCM10011613_15980</name>
</gene>
<dbReference type="Gene3D" id="2.60.40.10">
    <property type="entry name" value="Immunoglobulins"/>
    <property type="match status" value="1"/>
</dbReference>
<comment type="similarity">
    <text evidence="1">Belongs to the glycosyl hydrolase 13 family.</text>
</comment>
<keyword evidence="2" id="KW-0378">Hydrolase</keyword>
<evidence type="ECO:0000256" key="1">
    <source>
        <dbReference type="ARBA" id="ARBA00008061"/>
    </source>
</evidence>
<keyword evidence="6" id="KW-1185">Reference proteome</keyword>
<dbReference type="Gene3D" id="2.60.40.1180">
    <property type="entry name" value="Golgi alpha-mannosidase II"/>
    <property type="match status" value="1"/>
</dbReference>
<dbReference type="InterPro" id="IPR004193">
    <property type="entry name" value="Glyco_hydro_13_N"/>
</dbReference>
<dbReference type="EMBL" id="BMYZ01000001">
    <property type="protein sequence ID" value="GGY71886.1"/>
    <property type="molecule type" value="Genomic_DNA"/>
</dbReference>
<comment type="caution">
    <text evidence="5">The sequence shown here is derived from an EMBL/GenBank/DDBJ whole genome shotgun (WGS) entry which is preliminary data.</text>
</comment>
<dbReference type="CDD" id="cd11326">
    <property type="entry name" value="AmyAc_Glg_debranch"/>
    <property type="match status" value="1"/>
</dbReference>
<dbReference type="InterPro" id="IPR011837">
    <property type="entry name" value="Glycogen_debranch_GlgX"/>
</dbReference>
<evidence type="ECO:0000313" key="5">
    <source>
        <dbReference type="EMBL" id="GGY71886.1"/>
    </source>
</evidence>
<dbReference type="Pfam" id="PF02922">
    <property type="entry name" value="CBM_48"/>
    <property type="match status" value="1"/>
</dbReference>
<dbReference type="SUPFAM" id="SSF51445">
    <property type="entry name" value="(Trans)glycosidases"/>
    <property type="match status" value="1"/>
</dbReference>
<evidence type="ECO:0000256" key="2">
    <source>
        <dbReference type="ARBA" id="ARBA00022801"/>
    </source>
</evidence>
<proteinExistence type="inferred from homology"/>
<dbReference type="InterPro" id="IPR044505">
    <property type="entry name" value="GlgX_Isoamylase_N_E_set"/>
</dbReference>
<protein>
    <submittedName>
        <fullName evidence="5">Glycogen operon protein GlgX homolog</fullName>
    </submittedName>
</protein>
<dbReference type="InterPro" id="IPR013780">
    <property type="entry name" value="Glyco_hydro_b"/>
</dbReference>
<organism evidence="5 6">
    <name type="scientific">Cellvibrio zantedeschiae</name>
    <dbReference type="NCBI Taxonomy" id="1237077"/>
    <lineage>
        <taxon>Bacteria</taxon>
        <taxon>Pseudomonadati</taxon>
        <taxon>Pseudomonadota</taxon>
        <taxon>Gammaproteobacteria</taxon>
        <taxon>Cellvibrionales</taxon>
        <taxon>Cellvibrionaceae</taxon>
        <taxon>Cellvibrio</taxon>
    </lineage>
</organism>
<dbReference type="SUPFAM" id="SSF81296">
    <property type="entry name" value="E set domains"/>
    <property type="match status" value="1"/>
</dbReference>
<evidence type="ECO:0000259" key="4">
    <source>
        <dbReference type="SMART" id="SM00642"/>
    </source>
</evidence>
<feature type="domain" description="Glycosyl hydrolase family 13 catalytic" evidence="4">
    <location>
        <begin position="176"/>
        <end position="583"/>
    </location>
</feature>
<evidence type="ECO:0000256" key="3">
    <source>
        <dbReference type="ARBA" id="ARBA00023295"/>
    </source>
</evidence>
<dbReference type="SUPFAM" id="SSF51011">
    <property type="entry name" value="Glycosyl hydrolase domain"/>
    <property type="match status" value="1"/>
</dbReference>
<reference evidence="6" key="1">
    <citation type="journal article" date="2019" name="Int. J. Syst. Evol. Microbiol.">
        <title>The Global Catalogue of Microorganisms (GCM) 10K type strain sequencing project: providing services to taxonomists for standard genome sequencing and annotation.</title>
        <authorList>
            <consortium name="The Broad Institute Genomics Platform"/>
            <consortium name="The Broad Institute Genome Sequencing Center for Infectious Disease"/>
            <person name="Wu L."/>
            <person name="Ma J."/>
        </authorList>
    </citation>
    <scope>NUCLEOTIDE SEQUENCE [LARGE SCALE GENOMIC DNA]</scope>
    <source>
        <strain evidence="6">KCTC 32239</strain>
    </source>
</reference>
<dbReference type="Gene3D" id="3.20.20.80">
    <property type="entry name" value="Glycosidases"/>
    <property type="match status" value="1"/>
</dbReference>
<evidence type="ECO:0000313" key="6">
    <source>
        <dbReference type="Proteomes" id="UP000619761"/>
    </source>
</evidence>
<dbReference type="InterPro" id="IPR006047">
    <property type="entry name" value="GH13_cat_dom"/>
</dbReference>
<dbReference type="NCBIfam" id="TIGR02100">
    <property type="entry name" value="glgX_debranch"/>
    <property type="match status" value="1"/>
</dbReference>
<dbReference type="SMART" id="SM00642">
    <property type="entry name" value="Aamy"/>
    <property type="match status" value="1"/>
</dbReference>
<dbReference type="RefSeq" id="WP_189417380.1">
    <property type="nucleotide sequence ID" value="NZ_BMYZ01000001.1"/>
</dbReference>
<dbReference type="InterPro" id="IPR014756">
    <property type="entry name" value="Ig_E-set"/>
</dbReference>
<dbReference type="InterPro" id="IPR017853">
    <property type="entry name" value="GH"/>
</dbReference>
<keyword evidence="3" id="KW-0326">Glycosidase</keyword>
<dbReference type="PANTHER" id="PTHR43002">
    <property type="entry name" value="GLYCOGEN DEBRANCHING ENZYME"/>
    <property type="match status" value="1"/>
</dbReference>
<sequence>MTKNQEHPDIKNCTRITEGHPFPLGATWDGQGVNFAIFSAHATKVELCLFDSEGKQELERIELPEFSDEIWHGYLPDMQAGQVYGYRVYGPYDPAAGHRFNHNKLLIDPYAKQLVGELIWDEALFGYTIGHPDGDLSFDERDSAPFVPKAKVIDPAFDWQGKNSHRAPWDKTIIYETHVRGISMRHPSVPEKLRGSFAGLATRELLDHIKELGISSVELLPVHAFVHDNHLLEKGLKNYWGYNSIAFLAPHAEYLSSGNLNEFKEMAASLHDAGLELILDVVYNHTAEGNELGPTLSLRGIDNATYYRLVPDNNRYYINDSGTGNTLDLTHPCVLRLVTDSLRYWTTEMGVDGFRFDLGTILARDERNGFNERHGFHVTCRQDPTLSQLKLIAEPWDCGPGGYQVGAFPPGWFEWNDRFRDTVRAFWRGDQGKLPELASRITASGDLFNWGGRRPFASVNFITAHDGFTLRDLVSYNNKHNEANGDENRDGTDNNLSYNYGIEGPTDDPEIKALRSRQIRNLLSTLLLSQGTPMLVAGDEFGHSQQGNNNVYCQDSELSWLDWNLDEEAKSLLEFTRKLIQLRHTYPILRRGRFLVGNYNEEIGVKDVTWLHPTGVEMTDESWGQNDLACLGLIMDGRAQPTGIHRQGSDATLLLILNAQAEAVNFTLPEVAQGTGWINLLDTNLAAETPNKSFIFCEDFIVTPRSVLLFELKKKDASEISSAE</sequence>